<evidence type="ECO:0000313" key="1">
    <source>
        <dbReference type="EMBL" id="OHA59400.1"/>
    </source>
</evidence>
<dbReference type="Proteomes" id="UP000177838">
    <property type="component" value="Unassembled WGS sequence"/>
</dbReference>
<organism evidence="1 2">
    <name type="scientific">Candidatus Vogelbacteria bacterium RIFOXYD1_FULL_46_19</name>
    <dbReference type="NCBI Taxonomy" id="1802439"/>
    <lineage>
        <taxon>Bacteria</taxon>
        <taxon>Candidatus Vogeliibacteriota</taxon>
    </lineage>
</organism>
<accession>A0A1G2QFL2</accession>
<evidence type="ECO:0000313" key="2">
    <source>
        <dbReference type="Proteomes" id="UP000177838"/>
    </source>
</evidence>
<proteinExistence type="predicted"/>
<sequence>MNEFTAKKLGEVYAFIKVGGDQFKRSRAALASVMAEVELERVTQTYVEHLQGMGEVLQTAPLTAIITATAEVTGDKLLAMAQVYMNKESDWDDTSEVLEWLGFFEGGAIIHLALVESAARELELGELSTLVGAAADFHRSLLAEIEIAIAALVRSKALTS</sequence>
<reference evidence="1 2" key="1">
    <citation type="journal article" date="2016" name="Nat. Commun.">
        <title>Thousands of microbial genomes shed light on interconnected biogeochemical processes in an aquifer system.</title>
        <authorList>
            <person name="Anantharaman K."/>
            <person name="Brown C.T."/>
            <person name="Hug L.A."/>
            <person name="Sharon I."/>
            <person name="Castelle C.J."/>
            <person name="Probst A.J."/>
            <person name="Thomas B.C."/>
            <person name="Singh A."/>
            <person name="Wilkins M.J."/>
            <person name="Karaoz U."/>
            <person name="Brodie E.L."/>
            <person name="Williams K.H."/>
            <person name="Hubbard S.S."/>
            <person name="Banfield J.F."/>
        </authorList>
    </citation>
    <scope>NUCLEOTIDE SEQUENCE [LARGE SCALE GENOMIC DNA]</scope>
</reference>
<name>A0A1G2QFL2_9BACT</name>
<protein>
    <submittedName>
        <fullName evidence="1">Uncharacterized protein</fullName>
    </submittedName>
</protein>
<comment type="caution">
    <text evidence="1">The sequence shown here is derived from an EMBL/GenBank/DDBJ whole genome shotgun (WGS) entry which is preliminary data.</text>
</comment>
<dbReference type="AlphaFoldDB" id="A0A1G2QFL2"/>
<dbReference type="STRING" id="1802439.A2589_00835"/>
<dbReference type="EMBL" id="MHTK01000006">
    <property type="protein sequence ID" value="OHA59400.1"/>
    <property type="molecule type" value="Genomic_DNA"/>
</dbReference>
<gene>
    <name evidence="1" type="ORF">A2589_00835</name>
</gene>